<feature type="coiled-coil region" evidence="1">
    <location>
        <begin position="219"/>
        <end position="246"/>
    </location>
</feature>
<keyword evidence="1" id="KW-0175">Coiled coil</keyword>
<dbReference type="InterPro" id="IPR050951">
    <property type="entry name" value="Retrovirus_Pol_polyprotein"/>
</dbReference>
<evidence type="ECO:0000313" key="3">
    <source>
        <dbReference type="EMBL" id="KAG5463472.1"/>
    </source>
</evidence>
<dbReference type="GO" id="GO:0015074">
    <property type="term" value="P:DNA integration"/>
    <property type="evidence" value="ECO:0007669"/>
    <property type="project" value="InterPro"/>
</dbReference>
<dbReference type="AlphaFoldDB" id="A0A8H8A232"/>
<dbReference type="PANTHER" id="PTHR37984:SF5">
    <property type="entry name" value="PROTEIN NYNRIN-LIKE"/>
    <property type="match status" value="1"/>
</dbReference>
<comment type="caution">
    <text evidence="3">The sequence shown here is derived from an EMBL/GenBank/DDBJ whole genome shotgun (WGS) entry which is preliminary data.</text>
</comment>
<dbReference type="SUPFAM" id="SSF53098">
    <property type="entry name" value="Ribonuclease H-like"/>
    <property type="match status" value="1"/>
</dbReference>
<organism evidence="3 4">
    <name type="scientific">Olpidium bornovanus</name>
    <dbReference type="NCBI Taxonomy" id="278681"/>
    <lineage>
        <taxon>Eukaryota</taxon>
        <taxon>Fungi</taxon>
        <taxon>Fungi incertae sedis</taxon>
        <taxon>Olpidiomycota</taxon>
        <taxon>Olpidiomycotina</taxon>
        <taxon>Olpidiomycetes</taxon>
        <taxon>Olpidiales</taxon>
        <taxon>Olpidiaceae</taxon>
        <taxon>Olpidium</taxon>
    </lineage>
</organism>
<dbReference type="InterPro" id="IPR036397">
    <property type="entry name" value="RNaseH_sf"/>
</dbReference>
<dbReference type="GO" id="GO:0003676">
    <property type="term" value="F:nucleic acid binding"/>
    <property type="evidence" value="ECO:0007669"/>
    <property type="project" value="InterPro"/>
</dbReference>
<feature type="domain" description="Integrase catalytic" evidence="2">
    <location>
        <begin position="28"/>
        <end position="188"/>
    </location>
</feature>
<dbReference type="InterPro" id="IPR001584">
    <property type="entry name" value="Integrase_cat-core"/>
</dbReference>
<name>A0A8H8A232_9FUNG</name>
<dbReference type="OrthoDB" id="444848at2759"/>
<dbReference type="PROSITE" id="PS50994">
    <property type="entry name" value="INTEGRASE"/>
    <property type="match status" value="1"/>
</dbReference>
<dbReference type="PANTHER" id="PTHR37984">
    <property type="entry name" value="PROTEIN CBG26694"/>
    <property type="match status" value="1"/>
</dbReference>
<dbReference type="GO" id="GO:0005634">
    <property type="term" value="C:nucleus"/>
    <property type="evidence" value="ECO:0007669"/>
    <property type="project" value="UniProtKB-ARBA"/>
</dbReference>
<dbReference type="Proteomes" id="UP000673691">
    <property type="component" value="Unassembled WGS sequence"/>
</dbReference>
<evidence type="ECO:0000259" key="2">
    <source>
        <dbReference type="PROSITE" id="PS50994"/>
    </source>
</evidence>
<gene>
    <name evidence="3" type="ORF">BJ554DRAFT_7238</name>
</gene>
<dbReference type="InterPro" id="IPR012337">
    <property type="entry name" value="RNaseH-like_sf"/>
</dbReference>
<keyword evidence="4" id="KW-1185">Reference proteome</keyword>
<dbReference type="EMBL" id="JAEFCI010000550">
    <property type="protein sequence ID" value="KAG5463472.1"/>
    <property type="molecule type" value="Genomic_DNA"/>
</dbReference>
<evidence type="ECO:0000313" key="4">
    <source>
        <dbReference type="Proteomes" id="UP000673691"/>
    </source>
</evidence>
<evidence type="ECO:0000256" key="1">
    <source>
        <dbReference type="SAM" id="Coils"/>
    </source>
</evidence>
<accession>A0A8H8A232</accession>
<proteinExistence type="predicted"/>
<protein>
    <submittedName>
        <fullName evidence="3">Ribonuclease H-like domain-containing protein</fullName>
    </submittedName>
</protein>
<dbReference type="Gene3D" id="3.30.420.10">
    <property type="entry name" value="Ribonuclease H-like superfamily/Ribonuclease H"/>
    <property type="match status" value="1"/>
</dbReference>
<sequence length="355" mass="41309">MFEMVENKVCLCPICQKYLEGKDRDTLALMLPTNLHRRWHLDIVAMPRSREGYVCFVEAREELSNFVEARALRSKRSEPVGRFVLENIIACYGCIEILRGDGGELNEAGVKEFLRRFGIKLHFTTPYNPGANGKAERGHRSLLGVLRKSCDGHRRDWACRLPLAFWADRSTVSRMTGYMPAELLTGTRPPFPVDSEIVSWVSLPWTDNCSTEDLVATRIRQLERRESDLELAIARIRQEREIAKERIDASRFTWSKTIEVGEWVLVRNDRIYNEFCTERKLLPRWFGLYVVAEINTESRTYILREFDGSVFKTRYTGTRIRLFRRRDGTLDVKPLEKPRDEDDADFGAENLNSQF</sequence>
<reference evidence="3 4" key="1">
    <citation type="journal article" name="Sci. Rep.">
        <title>Genome-scale phylogenetic analyses confirm Olpidium as the closest living zoosporic fungus to the non-flagellated, terrestrial fungi.</title>
        <authorList>
            <person name="Chang Y."/>
            <person name="Rochon D."/>
            <person name="Sekimoto S."/>
            <person name="Wang Y."/>
            <person name="Chovatia M."/>
            <person name="Sandor L."/>
            <person name="Salamov A."/>
            <person name="Grigoriev I.V."/>
            <person name="Stajich J.E."/>
            <person name="Spatafora J.W."/>
        </authorList>
    </citation>
    <scope>NUCLEOTIDE SEQUENCE [LARGE SCALE GENOMIC DNA]</scope>
    <source>
        <strain evidence="3">S191</strain>
    </source>
</reference>